<dbReference type="AlphaFoldDB" id="A0A1Z1FA45"/>
<dbReference type="InterPro" id="IPR036942">
    <property type="entry name" value="Beta-barrel_TonB_sf"/>
</dbReference>
<evidence type="ECO:0000256" key="5">
    <source>
        <dbReference type="SAM" id="SignalP"/>
    </source>
</evidence>
<organism evidence="8 9">
    <name type="scientific">Croceicoccus marinus</name>
    <dbReference type="NCBI Taxonomy" id="450378"/>
    <lineage>
        <taxon>Bacteria</taxon>
        <taxon>Pseudomonadati</taxon>
        <taxon>Pseudomonadota</taxon>
        <taxon>Alphaproteobacteria</taxon>
        <taxon>Sphingomonadales</taxon>
        <taxon>Erythrobacteraceae</taxon>
        <taxon>Croceicoccus</taxon>
    </lineage>
</organism>
<evidence type="ECO:0000259" key="6">
    <source>
        <dbReference type="Pfam" id="PF00593"/>
    </source>
</evidence>
<keyword evidence="4" id="KW-0798">TonB box</keyword>
<name>A0A1Z1FA45_9SPHN</name>
<dbReference type="Pfam" id="PF07715">
    <property type="entry name" value="Plug"/>
    <property type="match status" value="1"/>
</dbReference>
<dbReference type="InterPro" id="IPR037066">
    <property type="entry name" value="Plug_dom_sf"/>
</dbReference>
<evidence type="ECO:0000256" key="4">
    <source>
        <dbReference type="RuleBase" id="RU003357"/>
    </source>
</evidence>
<dbReference type="PANTHER" id="PTHR40980">
    <property type="entry name" value="PLUG DOMAIN-CONTAINING PROTEIN"/>
    <property type="match status" value="1"/>
</dbReference>
<dbReference type="InterPro" id="IPR000531">
    <property type="entry name" value="Beta-barrel_TonB"/>
</dbReference>
<protein>
    <submittedName>
        <fullName evidence="8">TonB-dependent receptor</fullName>
    </submittedName>
</protein>
<keyword evidence="2 4" id="KW-0472">Membrane</keyword>
<feature type="domain" description="TonB-dependent receptor plug" evidence="7">
    <location>
        <begin position="93"/>
        <end position="193"/>
    </location>
</feature>
<dbReference type="GO" id="GO:0009279">
    <property type="term" value="C:cell outer membrane"/>
    <property type="evidence" value="ECO:0007669"/>
    <property type="project" value="UniProtKB-SubCell"/>
</dbReference>
<evidence type="ECO:0000256" key="2">
    <source>
        <dbReference type="ARBA" id="ARBA00023136"/>
    </source>
</evidence>
<keyword evidence="5" id="KW-0732">Signal</keyword>
<dbReference type="OrthoDB" id="9768470at2"/>
<gene>
    <name evidence="8" type="ORF">A9D14_04755</name>
</gene>
<keyword evidence="9" id="KW-1185">Reference proteome</keyword>
<sequence>MSTGKRLAGVLLLSTALSFPATGFAQDVIGVPPGDDPSTESAEIQQAEDALGPGAEVLEDSDQPVDDTYSEPDISVPGGDIIVTGRRVRDVTRSSTQVVNVLTAEQIARTGEGDIAGALNRVTGLSLVGDGRVYVRGLGDRYSLAMLNGLPLPSPEPLSRVVPLDIFPTNVIASSLVQKTYSANFPGEFGGGVINLTTRAVPDESFFTLSVSGGGDTRTTGRDGLSYYGSDIDWTGFDNGNRDIPSNLESFYASGERIENAGIQTQEGIAGQIFPTNLATVQKIGNLPPNWSASATAGTSFDVGSDAVLGVIATAGLKNSWRNRLVTSQTGTTNLDLRDDTQNFITDQRMLFNALVGIGMDFGEHTIRWTNLYIRDTRKQASLANTYQFEDNFDVVTQNTAWYERQLIDSQVVGEFEFGPFSLDLRGGYARTDREAPYNLTFNYVRTNLDTPTGNYYVANVTGNQIQNVDPITSVFEDLQEQLWYGGIDASYEIMPDLVSTIGYAYSDTDRYSARREFQLQMSVDPDQVGNGLNNNVLTAVGLRRPGDIVNGATLAGFNVALVEPSQSPAFDAALQVHAGYGQLRWLPLDTLTVDVGVRYEKGEQNVSLAPVFSDIDPTASVTNIEEDYFLPAATLTFEASDDLQLRLSGSKTIGRPQFRELIEQTYYDPETNRQFRGNPFLSDSELLNAEVRAEYYIGGGDRLSVAGFYKEIDEPIEAVTNITSGGGRITSFINVPKAKLYGAEFEAQYGYELFDVGGWFETKKLMLIANYTYSKSELSGFDGETTALFPGSPVTIDSYFDTGDAMTGQSEHVANLQFGLEDMGVLQQFTVLLNYASDRVIGYGPQQPPIVEDPGLTVDFVARTEAEFLGQGVELNFQARNIFARSHLEYQDNGTNRLDVNSYKRGASFSLGASMEF</sequence>
<feature type="chain" id="PRO_5011476969" evidence="5">
    <location>
        <begin position="26"/>
        <end position="918"/>
    </location>
</feature>
<evidence type="ECO:0000256" key="1">
    <source>
        <dbReference type="ARBA" id="ARBA00004442"/>
    </source>
</evidence>
<comment type="similarity">
    <text evidence="4">Belongs to the TonB-dependent receptor family.</text>
</comment>
<evidence type="ECO:0000259" key="7">
    <source>
        <dbReference type="Pfam" id="PF07715"/>
    </source>
</evidence>
<proteinExistence type="inferred from homology"/>
<feature type="domain" description="TonB-dependent receptor-like beta-barrel" evidence="6">
    <location>
        <begin position="362"/>
        <end position="882"/>
    </location>
</feature>
<evidence type="ECO:0000313" key="9">
    <source>
        <dbReference type="Proteomes" id="UP000195807"/>
    </source>
</evidence>
<dbReference type="PANTHER" id="PTHR40980:SF5">
    <property type="entry name" value="TONB-DEPENDENT RECEPTOR"/>
    <property type="match status" value="1"/>
</dbReference>
<dbReference type="STRING" id="450378.GCA_001661675_00952"/>
<dbReference type="KEGG" id="cman:A9D14_04755"/>
<dbReference type="Pfam" id="PF00593">
    <property type="entry name" value="TonB_dep_Rec_b-barrel"/>
    <property type="match status" value="1"/>
</dbReference>
<dbReference type="InterPro" id="IPR012910">
    <property type="entry name" value="Plug_dom"/>
</dbReference>
<reference evidence="8 9" key="1">
    <citation type="submission" date="2017-01" db="EMBL/GenBank/DDBJ databases">
        <title>Complete genome sequence of esterase-producing bacterium Croceicoccus marinus E4A9.</title>
        <authorList>
            <person name="Wu Y.-H."/>
            <person name="Cheng H."/>
            <person name="Xu L."/>
            <person name="Huo Y.-Y."/>
            <person name="Wang C.-S."/>
            <person name="Xu X.-W."/>
        </authorList>
    </citation>
    <scope>NUCLEOTIDE SEQUENCE [LARGE SCALE GENOMIC DNA]</scope>
    <source>
        <strain evidence="8 9">E4A9</strain>
    </source>
</reference>
<evidence type="ECO:0000313" key="8">
    <source>
        <dbReference type="EMBL" id="ARU15615.1"/>
    </source>
</evidence>
<accession>A0A1Z1FA45</accession>
<dbReference type="SUPFAM" id="SSF56935">
    <property type="entry name" value="Porins"/>
    <property type="match status" value="1"/>
</dbReference>
<comment type="subcellular location">
    <subcellularLocation>
        <location evidence="1 4">Cell outer membrane</location>
    </subcellularLocation>
</comment>
<dbReference type="EMBL" id="CP019602">
    <property type="protein sequence ID" value="ARU15615.1"/>
    <property type="molecule type" value="Genomic_DNA"/>
</dbReference>
<dbReference type="Gene3D" id="2.40.170.20">
    <property type="entry name" value="TonB-dependent receptor, beta-barrel domain"/>
    <property type="match status" value="1"/>
</dbReference>
<dbReference type="RefSeq" id="WP_066843398.1">
    <property type="nucleotide sequence ID" value="NZ_CP019602.1"/>
</dbReference>
<feature type="signal peptide" evidence="5">
    <location>
        <begin position="1"/>
        <end position="25"/>
    </location>
</feature>
<evidence type="ECO:0000256" key="3">
    <source>
        <dbReference type="ARBA" id="ARBA00023237"/>
    </source>
</evidence>
<dbReference type="Gene3D" id="2.170.130.10">
    <property type="entry name" value="TonB-dependent receptor, plug domain"/>
    <property type="match status" value="1"/>
</dbReference>
<keyword evidence="3" id="KW-0998">Cell outer membrane</keyword>
<dbReference type="Proteomes" id="UP000195807">
    <property type="component" value="Chromosome"/>
</dbReference>
<keyword evidence="8" id="KW-0675">Receptor</keyword>